<organism evidence="2 3">
    <name type="scientific">Steinernema carpocapsae</name>
    <name type="common">Entomopathogenic nematode</name>
    <dbReference type="NCBI Taxonomy" id="34508"/>
    <lineage>
        <taxon>Eukaryota</taxon>
        <taxon>Metazoa</taxon>
        <taxon>Ecdysozoa</taxon>
        <taxon>Nematoda</taxon>
        <taxon>Chromadorea</taxon>
        <taxon>Rhabditida</taxon>
        <taxon>Tylenchina</taxon>
        <taxon>Panagrolaimomorpha</taxon>
        <taxon>Strongyloidoidea</taxon>
        <taxon>Steinernematidae</taxon>
        <taxon>Steinernema</taxon>
    </lineage>
</organism>
<dbReference type="EMBL" id="AZBU02000009">
    <property type="protein sequence ID" value="TKR64381.1"/>
    <property type="molecule type" value="Genomic_DNA"/>
</dbReference>
<evidence type="ECO:0000313" key="3">
    <source>
        <dbReference type="Proteomes" id="UP000298663"/>
    </source>
</evidence>
<feature type="signal peptide" evidence="1">
    <location>
        <begin position="1"/>
        <end position="20"/>
    </location>
</feature>
<evidence type="ECO:0000256" key="1">
    <source>
        <dbReference type="SAM" id="SignalP"/>
    </source>
</evidence>
<comment type="caution">
    <text evidence="2">The sequence shown here is derived from an EMBL/GenBank/DDBJ whole genome shotgun (WGS) entry which is preliminary data.</text>
</comment>
<proteinExistence type="predicted"/>
<name>A0A4U5M689_STECR</name>
<sequence>MKTCFLVVLLLAAILVSASAFRLGSAPGLGKNAYGADDFVVADMEKLPSKRALCPNGYKPEIYFGQVVCY</sequence>
<dbReference type="AlphaFoldDB" id="A0A4U5M689"/>
<gene>
    <name evidence="2" type="ORF">L596_024927</name>
</gene>
<keyword evidence="3" id="KW-1185">Reference proteome</keyword>
<dbReference type="Proteomes" id="UP000298663">
    <property type="component" value="Unassembled WGS sequence"/>
</dbReference>
<dbReference type="OrthoDB" id="10477636at2759"/>
<protein>
    <submittedName>
        <fullName evidence="2">Uncharacterized protein</fullName>
    </submittedName>
</protein>
<reference evidence="2 3" key="2">
    <citation type="journal article" date="2019" name="G3 (Bethesda)">
        <title>Hybrid Assembly of the Genome of the Entomopathogenic Nematode Steinernema carpocapsae Identifies the X-Chromosome.</title>
        <authorList>
            <person name="Serra L."/>
            <person name="Macchietto M."/>
            <person name="Macias-Munoz A."/>
            <person name="McGill C.J."/>
            <person name="Rodriguez I.M."/>
            <person name="Rodriguez B."/>
            <person name="Murad R."/>
            <person name="Mortazavi A."/>
        </authorList>
    </citation>
    <scope>NUCLEOTIDE SEQUENCE [LARGE SCALE GENOMIC DNA]</scope>
    <source>
        <strain evidence="2 3">ALL</strain>
    </source>
</reference>
<feature type="chain" id="PRO_5020435894" evidence="1">
    <location>
        <begin position="21"/>
        <end position="70"/>
    </location>
</feature>
<accession>A0A4U5M689</accession>
<evidence type="ECO:0000313" key="2">
    <source>
        <dbReference type="EMBL" id="TKR64381.1"/>
    </source>
</evidence>
<keyword evidence="1" id="KW-0732">Signal</keyword>
<reference evidence="2 3" key="1">
    <citation type="journal article" date="2015" name="Genome Biol.">
        <title>Comparative genomics of Steinernema reveals deeply conserved gene regulatory networks.</title>
        <authorList>
            <person name="Dillman A.R."/>
            <person name="Macchietto M."/>
            <person name="Porter C.F."/>
            <person name="Rogers A."/>
            <person name="Williams B."/>
            <person name="Antoshechkin I."/>
            <person name="Lee M.M."/>
            <person name="Goodwin Z."/>
            <person name="Lu X."/>
            <person name="Lewis E.E."/>
            <person name="Goodrich-Blair H."/>
            <person name="Stock S.P."/>
            <person name="Adams B.J."/>
            <person name="Sternberg P.W."/>
            <person name="Mortazavi A."/>
        </authorList>
    </citation>
    <scope>NUCLEOTIDE SEQUENCE [LARGE SCALE GENOMIC DNA]</scope>
    <source>
        <strain evidence="2 3">ALL</strain>
    </source>
</reference>